<keyword evidence="3" id="KW-1185">Reference proteome</keyword>
<dbReference type="AlphaFoldDB" id="A0AAV4BEV1"/>
<evidence type="ECO:0000313" key="2">
    <source>
        <dbReference type="EMBL" id="GFO19120.1"/>
    </source>
</evidence>
<gene>
    <name evidence="2" type="ORF">PoB_004562500</name>
</gene>
<evidence type="ECO:0000256" key="1">
    <source>
        <dbReference type="SAM" id="SignalP"/>
    </source>
</evidence>
<keyword evidence="1" id="KW-0732">Signal</keyword>
<organism evidence="2 3">
    <name type="scientific">Plakobranchus ocellatus</name>
    <dbReference type="NCBI Taxonomy" id="259542"/>
    <lineage>
        <taxon>Eukaryota</taxon>
        <taxon>Metazoa</taxon>
        <taxon>Spiralia</taxon>
        <taxon>Lophotrochozoa</taxon>
        <taxon>Mollusca</taxon>
        <taxon>Gastropoda</taxon>
        <taxon>Heterobranchia</taxon>
        <taxon>Euthyneura</taxon>
        <taxon>Panpulmonata</taxon>
        <taxon>Sacoglossa</taxon>
        <taxon>Placobranchoidea</taxon>
        <taxon>Plakobranchidae</taxon>
        <taxon>Plakobranchus</taxon>
    </lineage>
</organism>
<feature type="signal peptide" evidence="1">
    <location>
        <begin position="1"/>
        <end position="20"/>
    </location>
</feature>
<evidence type="ECO:0000313" key="3">
    <source>
        <dbReference type="Proteomes" id="UP000735302"/>
    </source>
</evidence>
<feature type="chain" id="PRO_5043427763" evidence="1">
    <location>
        <begin position="21"/>
        <end position="163"/>
    </location>
</feature>
<comment type="caution">
    <text evidence="2">The sequence shown here is derived from an EMBL/GenBank/DDBJ whole genome shotgun (WGS) entry which is preliminary data.</text>
</comment>
<accession>A0AAV4BEV1</accession>
<name>A0AAV4BEV1_9GAST</name>
<sequence length="163" mass="18699">MVPTGVICILLCAALSTVSSAPADHAEEALEKRSAYHYDCMVSGYRFRHGEVFNIPGYSHCLRYRCVRGGWDIYDEACEVDGQCHRVGSTFERNCVTYRCERSVHGDGYWYQPNRIRTLCEDVQGRCRGQGQTFAKYIRGHYYRRCQCLISAEGHIRYSCGNK</sequence>
<proteinExistence type="predicted"/>
<protein>
    <submittedName>
        <fullName evidence="2">Uncharacterized protein</fullName>
    </submittedName>
</protein>
<dbReference type="Proteomes" id="UP000735302">
    <property type="component" value="Unassembled WGS sequence"/>
</dbReference>
<reference evidence="2 3" key="1">
    <citation type="journal article" date="2021" name="Elife">
        <title>Chloroplast acquisition without the gene transfer in kleptoplastic sea slugs, Plakobranchus ocellatus.</title>
        <authorList>
            <person name="Maeda T."/>
            <person name="Takahashi S."/>
            <person name="Yoshida T."/>
            <person name="Shimamura S."/>
            <person name="Takaki Y."/>
            <person name="Nagai Y."/>
            <person name="Toyoda A."/>
            <person name="Suzuki Y."/>
            <person name="Arimoto A."/>
            <person name="Ishii H."/>
            <person name="Satoh N."/>
            <person name="Nishiyama T."/>
            <person name="Hasebe M."/>
            <person name="Maruyama T."/>
            <person name="Minagawa J."/>
            <person name="Obokata J."/>
            <person name="Shigenobu S."/>
        </authorList>
    </citation>
    <scope>NUCLEOTIDE SEQUENCE [LARGE SCALE GENOMIC DNA]</scope>
</reference>
<dbReference type="EMBL" id="BLXT01005012">
    <property type="protein sequence ID" value="GFO19120.1"/>
    <property type="molecule type" value="Genomic_DNA"/>
</dbReference>